<keyword evidence="2" id="KW-1185">Reference proteome</keyword>
<evidence type="ECO:0000313" key="2">
    <source>
        <dbReference type="Proteomes" id="UP001552299"/>
    </source>
</evidence>
<accession>A0ABD0VE05</accession>
<dbReference type="AlphaFoldDB" id="A0ABD0VE05"/>
<comment type="caution">
    <text evidence="1">The sequence shown here is derived from an EMBL/GenBank/DDBJ whole genome shotgun (WGS) entry which is preliminary data.</text>
</comment>
<reference evidence="1 2" key="1">
    <citation type="journal article" date="2024" name="Plant Biotechnol. J.">
        <title>Dendrobium thyrsiflorum genome and its molecular insights into genes involved in important horticultural traits.</title>
        <authorList>
            <person name="Chen B."/>
            <person name="Wang J.Y."/>
            <person name="Zheng P.J."/>
            <person name="Li K.L."/>
            <person name="Liang Y.M."/>
            <person name="Chen X.F."/>
            <person name="Zhang C."/>
            <person name="Zhao X."/>
            <person name="He X."/>
            <person name="Zhang G.Q."/>
            <person name="Liu Z.J."/>
            <person name="Xu Q."/>
        </authorList>
    </citation>
    <scope>NUCLEOTIDE SEQUENCE [LARGE SCALE GENOMIC DNA]</scope>
    <source>
        <strain evidence="1">GZMU011</strain>
    </source>
</reference>
<protein>
    <submittedName>
        <fullName evidence="1">Uncharacterized protein</fullName>
    </submittedName>
</protein>
<name>A0ABD0VE05_DENTH</name>
<proteinExistence type="predicted"/>
<dbReference type="EMBL" id="JANQDX010000006">
    <property type="protein sequence ID" value="KAL0923253.1"/>
    <property type="molecule type" value="Genomic_DNA"/>
</dbReference>
<organism evidence="1 2">
    <name type="scientific">Dendrobium thyrsiflorum</name>
    <name type="common">Pinecone-like raceme dendrobium</name>
    <name type="synonym">Orchid</name>
    <dbReference type="NCBI Taxonomy" id="117978"/>
    <lineage>
        <taxon>Eukaryota</taxon>
        <taxon>Viridiplantae</taxon>
        <taxon>Streptophyta</taxon>
        <taxon>Embryophyta</taxon>
        <taxon>Tracheophyta</taxon>
        <taxon>Spermatophyta</taxon>
        <taxon>Magnoliopsida</taxon>
        <taxon>Liliopsida</taxon>
        <taxon>Asparagales</taxon>
        <taxon>Orchidaceae</taxon>
        <taxon>Epidendroideae</taxon>
        <taxon>Malaxideae</taxon>
        <taxon>Dendrobiinae</taxon>
        <taxon>Dendrobium</taxon>
    </lineage>
</organism>
<sequence length="115" mass="13006">MGVADAKDLRTENCICLISIETKRWHEMKIYSGEEKRTAPSREFLRLLGLVVKVSEIICKLPASSRRGIVHGPSLIHRRKIILIGHESQSKIKLDTSKINSETIRSRISANLQSN</sequence>
<dbReference type="Proteomes" id="UP001552299">
    <property type="component" value="Unassembled WGS sequence"/>
</dbReference>
<evidence type="ECO:0000313" key="1">
    <source>
        <dbReference type="EMBL" id="KAL0923253.1"/>
    </source>
</evidence>
<gene>
    <name evidence="1" type="ORF">M5K25_007302</name>
</gene>